<name>A0A8H8RVS0_9HELO</name>
<dbReference type="Pfam" id="PF00249">
    <property type="entry name" value="Myb_DNA-binding"/>
    <property type="match status" value="2"/>
</dbReference>
<dbReference type="PANTHER" id="PTHR46734">
    <property type="entry name" value="TELOMERIC REPEAT-BINDING FACTOR 1 TERF1"/>
    <property type="match status" value="1"/>
</dbReference>
<dbReference type="PROSITE" id="PS50090">
    <property type="entry name" value="MYB_LIKE"/>
    <property type="match status" value="2"/>
</dbReference>
<dbReference type="SUPFAM" id="SSF46689">
    <property type="entry name" value="Homeodomain-like"/>
    <property type="match status" value="2"/>
</dbReference>
<evidence type="ECO:0000259" key="3">
    <source>
        <dbReference type="PROSITE" id="PS50090"/>
    </source>
</evidence>
<evidence type="ECO:0000259" key="4">
    <source>
        <dbReference type="PROSITE" id="PS51294"/>
    </source>
</evidence>
<dbReference type="AlphaFoldDB" id="A0A8H8RVS0"/>
<comment type="caution">
    <text evidence="5">The sequence shown here is derived from an EMBL/GenBank/DDBJ whole genome shotgun (WGS) entry which is preliminary data.</text>
</comment>
<dbReference type="InterPro" id="IPR017930">
    <property type="entry name" value="Myb_dom"/>
</dbReference>
<dbReference type="PROSITE" id="PS51294">
    <property type="entry name" value="HTH_MYB"/>
    <property type="match status" value="1"/>
</dbReference>
<feature type="region of interest" description="Disordered" evidence="2">
    <location>
        <begin position="284"/>
        <end position="348"/>
    </location>
</feature>
<keyword evidence="6" id="KW-1185">Reference proteome</keyword>
<gene>
    <name evidence="5" type="primary">TAY1</name>
    <name evidence="5" type="ORF">LSUB1_G001139</name>
</gene>
<sequence>MYTIEPRLIALLNDEPSEAYTASRSLELPSLNRPSIFTADGRPLLLEPDAGTPSGKPAPTSNAQLGPQHAATLTPPIDDGEKERSEQNQPSEKAITDRALGSSSPQSLRKILDDDTGGAASIPSKKRLIVENSKDDFVQLPQPLKKHKAAKQVVPPIIIGLFEPPPQAALFPPIASSSFHDSHGRNSLNIVPTNVQEVEEPAKCTSPKAIEKKSVAAKSSKTRKDVRVRKKWTEEETDNLLLGVYKHGVGNWSDILEDSDFVFNGRSGADLKDRFRTCCPAELRENDQNGKGFKQTESTSGQNTLQGKSKSSLMSENILIDDDDPPANPNSVEGTSSKAKKSRAHRRKMADLAQLGIAGPFRKSRRRERRPFTEEEDRAILDGYNLLGPAWTRIQRDPRFHLQTRQPTDLRDRFRNKYPEKFRSEDKLDASSKDHVGIQLEPQPPHVQPKAKDKDISGPDLVANGVQASLAPVRPLKTSSERRRDRTENEDGGSPRKHPSSSLQSFSSREGLRIQEIISTEDDSSKAMPLQPQSSLYNFKDSFNTFSDPHTMESSEGLAFSQSFDWGGTMTAPFTSNMGEMDISRLLLDESWIDNASSGKEKQSLAEISSIISSGADHPNIPTFDNMLGDAERIDDLQESPFG</sequence>
<evidence type="ECO:0000256" key="1">
    <source>
        <dbReference type="ARBA" id="ARBA00023242"/>
    </source>
</evidence>
<dbReference type="InterPro" id="IPR052450">
    <property type="entry name" value="TRBD-Containing_Protein"/>
</dbReference>
<feature type="domain" description="Myb-like" evidence="3">
    <location>
        <begin position="224"/>
        <end position="277"/>
    </location>
</feature>
<feature type="domain" description="Myb-like" evidence="3">
    <location>
        <begin position="364"/>
        <end position="418"/>
    </location>
</feature>
<protein>
    <submittedName>
        <fullName evidence="5">Telomere-associated protein</fullName>
    </submittedName>
</protein>
<feature type="compositionally biased region" description="Basic and acidic residues" evidence="2">
    <location>
        <begin position="479"/>
        <end position="489"/>
    </location>
</feature>
<organism evidence="5 6">
    <name type="scientific">Lachnellula subtilissima</name>
    <dbReference type="NCBI Taxonomy" id="602034"/>
    <lineage>
        <taxon>Eukaryota</taxon>
        <taxon>Fungi</taxon>
        <taxon>Dikarya</taxon>
        <taxon>Ascomycota</taxon>
        <taxon>Pezizomycotina</taxon>
        <taxon>Leotiomycetes</taxon>
        <taxon>Helotiales</taxon>
        <taxon>Lachnaceae</taxon>
        <taxon>Lachnellula</taxon>
    </lineage>
</organism>
<reference evidence="5 6" key="1">
    <citation type="submission" date="2018-05" db="EMBL/GenBank/DDBJ databases">
        <title>Genome sequencing and assembly of the regulated plant pathogen Lachnellula willkommii and related sister species for the development of diagnostic species identification markers.</title>
        <authorList>
            <person name="Giroux E."/>
            <person name="Bilodeau G."/>
        </authorList>
    </citation>
    <scope>NUCLEOTIDE SEQUENCE [LARGE SCALE GENOMIC DNA]</scope>
    <source>
        <strain evidence="5 6">CBS 197.66</strain>
    </source>
</reference>
<feature type="region of interest" description="Disordered" evidence="2">
    <location>
        <begin position="398"/>
        <end position="510"/>
    </location>
</feature>
<dbReference type="OrthoDB" id="608866at2759"/>
<keyword evidence="1" id="KW-0539">Nucleus</keyword>
<evidence type="ECO:0000256" key="2">
    <source>
        <dbReference type="SAM" id="MobiDB-lite"/>
    </source>
</evidence>
<feature type="domain" description="HTH myb-type" evidence="4">
    <location>
        <begin position="224"/>
        <end position="283"/>
    </location>
</feature>
<dbReference type="Gene3D" id="1.10.10.60">
    <property type="entry name" value="Homeodomain-like"/>
    <property type="match status" value="2"/>
</dbReference>
<dbReference type="InterPro" id="IPR001005">
    <property type="entry name" value="SANT/Myb"/>
</dbReference>
<dbReference type="PANTHER" id="PTHR46734:SF1">
    <property type="entry name" value="TELOMERIC REPEAT-BINDING FACTOR 1"/>
    <property type="match status" value="1"/>
</dbReference>
<dbReference type="SMART" id="SM00717">
    <property type="entry name" value="SANT"/>
    <property type="match status" value="2"/>
</dbReference>
<feature type="compositionally biased region" description="Basic and acidic residues" evidence="2">
    <location>
        <begin position="408"/>
        <end position="436"/>
    </location>
</feature>
<dbReference type="EMBL" id="QGMJ01000173">
    <property type="protein sequence ID" value="TVY40565.1"/>
    <property type="molecule type" value="Genomic_DNA"/>
</dbReference>
<evidence type="ECO:0000313" key="5">
    <source>
        <dbReference type="EMBL" id="TVY40565.1"/>
    </source>
</evidence>
<accession>A0A8H8RVS0</accession>
<proteinExistence type="predicted"/>
<evidence type="ECO:0000313" key="6">
    <source>
        <dbReference type="Proteomes" id="UP000462212"/>
    </source>
</evidence>
<feature type="region of interest" description="Disordered" evidence="2">
    <location>
        <begin position="22"/>
        <end position="123"/>
    </location>
</feature>
<dbReference type="InterPro" id="IPR009057">
    <property type="entry name" value="Homeodomain-like_sf"/>
</dbReference>
<dbReference type="Proteomes" id="UP000462212">
    <property type="component" value="Unassembled WGS sequence"/>
</dbReference>
<feature type="compositionally biased region" description="Basic residues" evidence="2">
    <location>
        <begin position="338"/>
        <end position="348"/>
    </location>
</feature>
<dbReference type="CDD" id="cd11660">
    <property type="entry name" value="SANT_TRF"/>
    <property type="match status" value="2"/>
</dbReference>
<feature type="compositionally biased region" description="Polar residues" evidence="2">
    <location>
        <begin position="295"/>
        <end position="315"/>
    </location>
</feature>